<name>A0AAN9I7K8_CROPI</name>
<dbReference type="Proteomes" id="UP001372338">
    <property type="component" value="Unassembled WGS sequence"/>
</dbReference>
<sequence length="163" mass="16903">MASMEMAKENKSTRGSGSAKAPVKTSVPAANLWSAFSNPSVVEPSKPTSVKEHRSAKAPVGTLAPVAGLKPASSGSMVVDPSVVPATFPTKAFRRSPDEEESSPDQPLAKRARVGKGKGKAADWLAPPSAEGHSDAGTKRTVLIKAHFWKTDNKSGDRGGGTL</sequence>
<feature type="compositionally biased region" description="Basic and acidic residues" evidence="1">
    <location>
        <begin position="1"/>
        <end position="12"/>
    </location>
</feature>
<accession>A0AAN9I7K8</accession>
<evidence type="ECO:0000313" key="3">
    <source>
        <dbReference type="Proteomes" id="UP001372338"/>
    </source>
</evidence>
<protein>
    <submittedName>
        <fullName evidence="2">Uncharacterized protein</fullName>
    </submittedName>
</protein>
<organism evidence="2 3">
    <name type="scientific">Crotalaria pallida</name>
    <name type="common">Smooth rattlebox</name>
    <name type="synonym">Crotalaria striata</name>
    <dbReference type="NCBI Taxonomy" id="3830"/>
    <lineage>
        <taxon>Eukaryota</taxon>
        <taxon>Viridiplantae</taxon>
        <taxon>Streptophyta</taxon>
        <taxon>Embryophyta</taxon>
        <taxon>Tracheophyta</taxon>
        <taxon>Spermatophyta</taxon>
        <taxon>Magnoliopsida</taxon>
        <taxon>eudicotyledons</taxon>
        <taxon>Gunneridae</taxon>
        <taxon>Pentapetalae</taxon>
        <taxon>rosids</taxon>
        <taxon>fabids</taxon>
        <taxon>Fabales</taxon>
        <taxon>Fabaceae</taxon>
        <taxon>Papilionoideae</taxon>
        <taxon>50 kb inversion clade</taxon>
        <taxon>genistoids sensu lato</taxon>
        <taxon>core genistoids</taxon>
        <taxon>Crotalarieae</taxon>
        <taxon>Crotalaria</taxon>
    </lineage>
</organism>
<feature type="region of interest" description="Disordered" evidence="1">
    <location>
        <begin position="38"/>
        <end position="58"/>
    </location>
</feature>
<proteinExistence type="predicted"/>
<feature type="compositionally biased region" description="Basic residues" evidence="1">
    <location>
        <begin position="110"/>
        <end position="119"/>
    </location>
</feature>
<reference evidence="2 3" key="1">
    <citation type="submission" date="2024-01" db="EMBL/GenBank/DDBJ databases">
        <title>The genomes of 5 underutilized Papilionoideae crops provide insights into root nodulation and disease resistanc.</title>
        <authorList>
            <person name="Yuan L."/>
        </authorList>
    </citation>
    <scope>NUCLEOTIDE SEQUENCE [LARGE SCALE GENOMIC DNA]</scope>
    <source>
        <strain evidence="2">ZHUSHIDOU_FW_LH</strain>
        <tissue evidence="2">Leaf</tissue>
    </source>
</reference>
<gene>
    <name evidence="2" type="ORF">RIF29_20544</name>
</gene>
<evidence type="ECO:0000313" key="2">
    <source>
        <dbReference type="EMBL" id="KAK7267864.1"/>
    </source>
</evidence>
<keyword evidence="3" id="KW-1185">Reference proteome</keyword>
<dbReference type="EMBL" id="JAYWIO010000004">
    <property type="protein sequence ID" value="KAK7267864.1"/>
    <property type="molecule type" value="Genomic_DNA"/>
</dbReference>
<dbReference type="AlphaFoldDB" id="A0AAN9I7K8"/>
<comment type="caution">
    <text evidence="2">The sequence shown here is derived from an EMBL/GenBank/DDBJ whole genome shotgun (WGS) entry which is preliminary data.</text>
</comment>
<evidence type="ECO:0000256" key="1">
    <source>
        <dbReference type="SAM" id="MobiDB-lite"/>
    </source>
</evidence>
<feature type="region of interest" description="Disordered" evidence="1">
    <location>
        <begin position="1"/>
        <end position="24"/>
    </location>
</feature>
<feature type="region of interest" description="Disordered" evidence="1">
    <location>
        <begin position="89"/>
        <end position="138"/>
    </location>
</feature>